<comment type="caution">
    <text evidence="1">The sequence shown here is derived from an EMBL/GenBank/DDBJ whole genome shotgun (WGS) entry which is preliminary data.</text>
</comment>
<proteinExistence type="predicted"/>
<sequence>MFGPRRCLLQPSFLRTPYLPSQLFRSPASYGLTGTIRDSSTTELTPTPQSRRISDEAGRDPASIGDRIAFNPERLSQEHSTLFDLFSLSSIPALEEQDPGAKVDEFGQLQITDIAKSLKKYQTALVFSAAPISLVEHDFRRLLCSGKHIEGWRSDGGLEKIIPVRHPQTLRRKHGWILVFSTPAAAQEYQARVHRLRRLLHRHLPVTPESKVQLPPAYTVPEARGFILQDYTISSPSQFPSVTGYLAPFSKHVQDMITLHNNIQARTPNSYAVQVSIDSRQLPTLSTRHIFKLLRGDSETHGVPWKLAEIQDPIIYLTGEITHQILDDEHDGDGLTNTIKNWRVTFGNSSDARRFARLMHRKPLPRFPGLFCDPPPLINVECLFRNEGY</sequence>
<organism evidence="1">
    <name type="scientific">Ophidiomyces ophidiicola</name>
    <dbReference type="NCBI Taxonomy" id="1387563"/>
    <lineage>
        <taxon>Eukaryota</taxon>
        <taxon>Fungi</taxon>
        <taxon>Dikarya</taxon>
        <taxon>Ascomycota</taxon>
        <taxon>Pezizomycotina</taxon>
        <taxon>Eurotiomycetes</taxon>
        <taxon>Eurotiomycetidae</taxon>
        <taxon>Onygenales</taxon>
        <taxon>Onygenaceae</taxon>
        <taxon>Ophidiomyces</taxon>
    </lineage>
</organism>
<dbReference type="EMBL" id="JALBCA010000143">
    <property type="protein sequence ID" value="KAI2382117.1"/>
    <property type="molecule type" value="Genomic_DNA"/>
</dbReference>
<reference evidence="1" key="1">
    <citation type="journal article" date="2022" name="bioRxiv">
        <title>Population genetic analysis of Ophidiomyces ophidiicola, the causative agent of snake fungal disease, indicates recent introductions to the USA.</title>
        <authorList>
            <person name="Ladner J.T."/>
            <person name="Palmer J.M."/>
            <person name="Ettinger C.L."/>
            <person name="Stajich J.E."/>
            <person name="Farrell T.M."/>
            <person name="Glorioso B.M."/>
            <person name="Lawson B."/>
            <person name="Price S.J."/>
            <person name="Stengle A.G."/>
            <person name="Grear D.A."/>
            <person name="Lorch J.M."/>
        </authorList>
    </citation>
    <scope>NUCLEOTIDE SEQUENCE</scope>
    <source>
        <strain evidence="1">NWHC 24266-5</strain>
    </source>
</reference>
<protein>
    <submittedName>
        <fullName evidence="1">Uncharacterized protein</fullName>
    </submittedName>
</protein>
<evidence type="ECO:0000313" key="1">
    <source>
        <dbReference type="EMBL" id="KAI2382117.1"/>
    </source>
</evidence>
<name>A0ACB8UNP7_9EURO</name>
<accession>A0ACB8UNP7</accession>
<gene>
    <name evidence="1" type="ORF">LOY88_006285</name>
</gene>